<keyword evidence="4 6" id="KW-1133">Transmembrane helix</keyword>
<keyword evidence="3 6" id="KW-0812">Transmembrane</keyword>
<evidence type="ECO:0000256" key="1">
    <source>
        <dbReference type="ARBA" id="ARBA00004651"/>
    </source>
</evidence>
<protein>
    <submittedName>
        <fullName evidence="7">Amino acid/amide ABC transporter membrane protein 2 (HAAT family)</fullName>
    </submittedName>
</protein>
<feature type="transmembrane region" description="Helical" evidence="6">
    <location>
        <begin position="264"/>
        <end position="281"/>
    </location>
</feature>
<feature type="transmembrane region" description="Helical" evidence="6">
    <location>
        <begin position="137"/>
        <end position="160"/>
    </location>
</feature>
<dbReference type="OrthoDB" id="3460090at2"/>
<comment type="subcellular location">
    <subcellularLocation>
        <location evidence="1">Cell membrane</location>
        <topology evidence="1">Multi-pass membrane protein</topology>
    </subcellularLocation>
</comment>
<dbReference type="PANTHER" id="PTHR30482">
    <property type="entry name" value="HIGH-AFFINITY BRANCHED-CHAIN AMINO ACID TRANSPORT SYSTEM PERMEASE"/>
    <property type="match status" value="1"/>
</dbReference>
<keyword evidence="5 6" id="KW-0472">Membrane</keyword>
<keyword evidence="2" id="KW-1003">Cell membrane</keyword>
<dbReference type="GO" id="GO:0015658">
    <property type="term" value="F:branched-chain amino acid transmembrane transporter activity"/>
    <property type="evidence" value="ECO:0007669"/>
    <property type="project" value="InterPro"/>
</dbReference>
<feature type="transmembrane region" description="Helical" evidence="6">
    <location>
        <begin position="288"/>
        <end position="304"/>
    </location>
</feature>
<dbReference type="InterPro" id="IPR043428">
    <property type="entry name" value="LivM-like"/>
</dbReference>
<feature type="transmembrane region" description="Helical" evidence="6">
    <location>
        <begin position="237"/>
        <end position="258"/>
    </location>
</feature>
<dbReference type="CDD" id="cd06581">
    <property type="entry name" value="TM_PBP1_LivM_like"/>
    <property type="match status" value="1"/>
</dbReference>
<accession>A0A4R6DIW9</accession>
<dbReference type="Pfam" id="PF02653">
    <property type="entry name" value="BPD_transp_2"/>
    <property type="match status" value="1"/>
</dbReference>
<comment type="caution">
    <text evidence="7">The sequence shown here is derived from an EMBL/GenBank/DDBJ whole genome shotgun (WGS) entry which is preliminary data.</text>
</comment>
<feature type="transmembrane region" description="Helical" evidence="6">
    <location>
        <begin position="112"/>
        <end position="130"/>
    </location>
</feature>
<organism evidence="7 8">
    <name type="scientific">Azoarcus indigens</name>
    <dbReference type="NCBI Taxonomy" id="29545"/>
    <lineage>
        <taxon>Bacteria</taxon>
        <taxon>Pseudomonadati</taxon>
        <taxon>Pseudomonadota</taxon>
        <taxon>Betaproteobacteria</taxon>
        <taxon>Rhodocyclales</taxon>
        <taxon>Zoogloeaceae</taxon>
        <taxon>Azoarcus</taxon>
    </lineage>
</organism>
<keyword evidence="8" id="KW-1185">Reference proteome</keyword>
<dbReference type="AlphaFoldDB" id="A0A4R6DIW9"/>
<evidence type="ECO:0000256" key="4">
    <source>
        <dbReference type="ARBA" id="ARBA00022989"/>
    </source>
</evidence>
<evidence type="ECO:0000313" key="7">
    <source>
        <dbReference type="EMBL" id="TDN44099.1"/>
    </source>
</evidence>
<dbReference type="GO" id="GO:0005886">
    <property type="term" value="C:plasma membrane"/>
    <property type="evidence" value="ECO:0007669"/>
    <property type="project" value="UniProtKB-SubCell"/>
</dbReference>
<gene>
    <name evidence="7" type="ORF">C7389_13616</name>
</gene>
<proteinExistence type="predicted"/>
<feature type="transmembrane region" description="Helical" evidence="6">
    <location>
        <begin position="60"/>
        <end position="79"/>
    </location>
</feature>
<feature type="transmembrane region" description="Helical" evidence="6">
    <location>
        <begin position="86"/>
        <end position="106"/>
    </location>
</feature>
<reference evidence="7 8" key="1">
    <citation type="submission" date="2019-03" db="EMBL/GenBank/DDBJ databases">
        <title>Genomic Encyclopedia of Type Strains, Phase IV (KMG-IV): sequencing the most valuable type-strain genomes for metagenomic binning, comparative biology and taxonomic classification.</title>
        <authorList>
            <person name="Goeker M."/>
        </authorList>
    </citation>
    <scope>NUCLEOTIDE SEQUENCE [LARGE SCALE GENOMIC DNA]</scope>
    <source>
        <strain evidence="7 8">DSM 12121</strain>
    </source>
</reference>
<dbReference type="PANTHER" id="PTHR30482:SF20">
    <property type="entry name" value="HIGH-AFFINITY BRANCHED-CHAIN AMINO ACID TRANSPORT SYSTEM PERMEASE PROTEIN LIVM"/>
    <property type="match status" value="1"/>
</dbReference>
<dbReference type="EMBL" id="SNVV01000036">
    <property type="protein sequence ID" value="TDN44099.1"/>
    <property type="molecule type" value="Genomic_DNA"/>
</dbReference>
<evidence type="ECO:0000313" key="8">
    <source>
        <dbReference type="Proteomes" id="UP000295129"/>
    </source>
</evidence>
<dbReference type="Proteomes" id="UP000295129">
    <property type="component" value="Unassembled WGS sequence"/>
</dbReference>
<evidence type="ECO:0000256" key="6">
    <source>
        <dbReference type="SAM" id="Phobius"/>
    </source>
</evidence>
<evidence type="ECO:0000256" key="3">
    <source>
        <dbReference type="ARBA" id="ARBA00022692"/>
    </source>
</evidence>
<sequence length="346" mass="35130">MGVPVKPGRAEAADIAARNDSPAAAGIVRASFCRPLAGPALAALALPLACLLLGTDYALGQATLVATYAIAGLGVVLIVGQAGQIVLGQGALVALGAYAEALLAAVGWPPLLSLPVAVALGACGGAIASLPARRLGGLYFGMSTLAFALVVEEVLTRWSGLTQGAAGMLVPAFGGGGWRAQTPLAQFLVSLVALALAWMACRRLLRSRLGRAWRAIREDEAAAAACGIDLARTKSAAFILGGGVSAFGGAFYAHWIGFISPEQFGLMLSFELLMLVFLGGVGRLSGALWGALVIVAVPQLIAVARDALPGEGVGSAGLETALFGAVIVALVLWRLRGEKRRGGSLR</sequence>
<feature type="transmembrane region" description="Helical" evidence="6">
    <location>
        <begin position="316"/>
        <end position="335"/>
    </location>
</feature>
<dbReference type="InterPro" id="IPR001851">
    <property type="entry name" value="ABC_transp_permease"/>
</dbReference>
<evidence type="ECO:0000256" key="5">
    <source>
        <dbReference type="ARBA" id="ARBA00023136"/>
    </source>
</evidence>
<feature type="transmembrane region" description="Helical" evidence="6">
    <location>
        <begin position="180"/>
        <end position="201"/>
    </location>
</feature>
<evidence type="ECO:0000256" key="2">
    <source>
        <dbReference type="ARBA" id="ARBA00022475"/>
    </source>
</evidence>
<name>A0A4R6DIW9_9RHOO</name>